<dbReference type="RefSeq" id="WP_126991811.1">
    <property type="nucleotide sequence ID" value="NZ_JTFC01000042.1"/>
</dbReference>
<dbReference type="InterPro" id="IPR015946">
    <property type="entry name" value="KH_dom-like_a/b"/>
</dbReference>
<organism evidence="1 2">
    <name type="scientific">Candidatus Kurthia intestinigallinarum</name>
    <dbReference type="NCBI Taxonomy" id="1562256"/>
    <lineage>
        <taxon>Bacteria</taxon>
        <taxon>Bacillati</taxon>
        <taxon>Bacillota</taxon>
        <taxon>Bacilli</taxon>
        <taxon>Bacillales</taxon>
        <taxon>Caryophanaceae</taxon>
        <taxon>Kurthia</taxon>
    </lineage>
</organism>
<dbReference type="EMBL" id="JTFC01000042">
    <property type="protein sequence ID" value="RUS52475.1"/>
    <property type="molecule type" value="Genomic_DNA"/>
</dbReference>
<name>A0A433RQ13_9BACL</name>
<dbReference type="SUPFAM" id="SSF82784">
    <property type="entry name" value="OsmC-like"/>
    <property type="match status" value="1"/>
</dbReference>
<comment type="caution">
    <text evidence="1">The sequence shown here is derived from an EMBL/GenBank/DDBJ whole genome shotgun (WGS) entry which is preliminary data.</text>
</comment>
<accession>A0A433RQ13</accession>
<evidence type="ECO:0000313" key="2">
    <source>
        <dbReference type="Proteomes" id="UP000288623"/>
    </source>
</evidence>
<evidence type="ECO:0000313" key="1">
    <source>
        <dbReference type="EMBL" id="RUS52475.1"/>
    </source>
</evidence>
<keyword evidence="2" id="KW-1185">Reference proteome</keyword>
<dbReference type="InterPro" id="IPR003718">
    <property type="entry name" value="OsmC/Ohr_fam"/>
</dbReference>
<dbReference type="InterPro" id="IPR036102">
    <property type="entry name" value="OsmC/Ohrsf"/>
</dbReference>
<sequence>MATKIQKINDVITINSGDKTYDLPGADPKILVEATLASCAVKTMREVLERDGIDYNEADLAAEVEGTLSESGVKRFTHFHLKLTYPPFPSEYDEDKFLITVERGCIIGNTLKNEATVEFTKH</sequence>
<reference evidence="1 2" key="1">
    <citation type="submission" date="2014-11" db="EMBL/GenBank/DDBJ databases">
        <title>Genome sequence and analysis of novel Kurthia sp.</title>
        <authorList>
            <person name="Lawson J.N."/>
            <person name="Gonzalez J.E."/>
            <person name="Rinauldi L."/>
            <person name="Xuan Z."/>
            <person name="Firman A."/>
            <person name="Shaddox L."/>
            <person name="Trudeau A."/>
            <person name="Shah S."/>
            <person name="Reiman D."/>
        </authorList>
    </citation>
    <scope>NUCLEOTIDE SEQUENCE [LARGE SCALE GENOMIC DNA]</scope>
    <source>
        <strain evidence="1 2">3B1D</strain>
    </source>
</reference>
<protein>
    <submittedName>
        <fullName evidence="1">Osmotically inducible protein OsmC</fullName>
    </submittedName>
</protein>
<dbReference type="Pfam" id="PF02566">
    <property type="entry name" value="OsmC"/>
    <property type="match status" value="1"/>
</dbReference>
<dbReference type="Gene3D" id="3.30.300.20">
    <property type="match status" value="1"/>
</dbReference>
<dbReference type="AlphaFoldDB" id="A0A433RQ13"/>
<proteinExistence type="predicted"/>
<dbReference type="OrthoDB" id="2454825at2"/>
<gene>
    <name evidence="1" type="ORF">QI30_17085</name>
</gene>
<dbReference type="Proteomes" id="UP000288623">
    <property type="component" value="Unassembled WGS sequence"/>
</dbReference>